<feature type="region of interest" description="Disordered" evidence="3">
    <location>
        <begin position="148"/>
        <end position="167"/>
    </location>
</feature>
<feature type="region of interest" description="Disordered" evidence="3">
    <location>
        <begin position="1321"/>
        <end position="1365"/>
    </location>
</feature>
<evidence type="ECO:0000256" key="2">
    <source>
        <dbReference type="ARBA" id="ARBA00022737"/>
    </source>
</evidence>
<dbReference type="GO" id="GO:0043130">
    <property type="term" value="F:ubiquitin binding"/>
    <property type="evidence" value="ECO:0007669"/>
    <property type="project" value="TreeGrafter"/>
</dbReference>
<feature type="compositionally biased region" description="Acidic residues" evidence="3">
    <location>
        <begin position="1092"/>
        <end position="1113"/>
    </location>
</feature>
<gene>
    <name evidence="4" type="ORF">HMN09_00703400</name>
</gene>
<organism evidence="4 5">
    <name type="scientific">Mycena chlorophos</name>
    <name type="common">Agaric fungus</name>
    <name type="synonym">Agaricus chlorophos</name>
    <dbReference type="NCBI Taxonomy" id="658473"/>
    <lineage>
        <taxon>Eukaryota</taxon>
        <taxon>Fungi</taxon>
        <taxon>Dikarya</taxon>
        <taxon>Basidiomycota</taxon>
        <taxon>Agaricomycotina</taxon>
        <taxon>Agaricomycetes</taxon>
        <taxon>Agaricomycetidae</taxon>
        <taxon>Agaricales</taxon>
        <taxon>Marasmiineae</taxon>
        <taxon>Mycenaceae</taxon>
        <taxon>Mycena</taxon>
    </lineage>
</organism>
<dbReference type="InterPro" id="IPR036322">
    <property type="entry name" value="WD40_repeat_dom_sf"/>
</dbReference>
<dbReference type="InterPro" id="IPR015943">
    <property type="entry name" value="WD40/YVTN_repeat-like_dom_sf"/>
</dbReference>
<reference evidence="4" key="1">
    <citation type="submission" date="2020-05" db="EMBL/GenBank/DDBJ databases">
        <title>Mycena genomes resolve the evolution of fungal bioluminescence.</title>
        <authorList>
            <person name="Tsai I.J."/>
        </authorList>
    </citation>
    <scope>NUCLEOTIDE SEQUENCE</scope>
    <source>
        <strain evidence="4">110903Hualien_Pintung</strain>
    </source>
</reference>
<dbReference type="Pfam" id="PF11816">
    <property type="entry name" value="DUF3337"/>
    <property type="match status" value="1"/>
</dbReference>
<accession>A0A8H6T078</accession>
<keyword evidence="1" id="KW-0853">WD repeat</keyword>
<evidence type="ECO:0000256" key="3">
    <source>
        <dbReference type="SAM" id="MobiDB-lite"/>
    </source>
</evidence>
<dbReference type="GO" id="GO:0000724">
    <property type="term" value="P:double-strand break repair via homologous recombination"/>
    <property type="evidence" value="ECO:0007669"/>
    <property type="project" value="TreeGrafter"/>
</dbReference>
<comment type="caution">
    <text evidence="4">The sequence shown here is derived from an EMBL/GenBank/DDBJ whole genome shotgun (WGS) entry which is preliminary data.</text>
</comment>
<dbReference type="EMBL" id="JACAZE010000008">
    <property type="protein sequence ID" value="KAF7308543.1"/>
    <property type="molecule type" value="Genomic_DNA"/>
</dbReference>
<name>A0A8H6T078_MYCCL</name>
<dbReference type="PANTHER" id="PTHR19862">
    <property type="entry name" value="WD REPEAT-CONTAINING PROTEIN 48"/>
    <property type="match status" value="1"/>
</dbReference>
<keyword evidence="2" id="KW-0677">Repeat</keyword>
<dbReference type="PANTHER" id="PTHR19862:SF14">
    <property type="entry name" value="WD REPEAT-CONTAINING PROTEIN 48"/>
    <property type="match status" value="1"/>
</dbReference>
<dbReference type="OrthoDB" id="2421129at2759"/>
<evidence type="ECO:0000256" key="1">
    <source>
        <dbReference type="ARBA" id="ARBA00022574"/>
    </source>
</evidence>
<dbReference type="InterPro" id="IPR051246">
    <property type="entry name" value="WDR48"/>
</dbReference>
<dbReference type="SUPFAM" id="SSF50978">
    <property type="entry name" value="WD40 repeat-like"/>
    <property type="match status" value="1"/>
</dbReference>
<feature type="region of interest" description="Disordered" evidence="3">
    <location>
        <begin position="1082"/>
        <end position="1116"/>
    </location>
</feature>
<dbReference type="Proteomes" id="UP000613580">
    <property type="component" value="Unassembled WGS sequence"/>
</dbReference>
<sequence length="1415" mass="152787">MFRLASIKLWSLATQRCLHTFTHHADSVWSLFSSHPLLETFFAGDRSGIVSRVDVSRLNTDVGEGECVLVCREGEDGAAGGSPQGQGQGGINKLVVADDSLVWTATSSSSVRRWRIPARNNANTTPGATASYKDYDYTSTLERDGRSLAPSVLSYEGDEGDDGEGETRHGISYASLVRLQSPIDPYPIRSARDPEVATLYSAASVVSVPALRSPPLLSSTSQHIGSPMRTAPLPNSRGAYFNRELAAEAQPLVPMPDAVGTIAGERGLVRALVLNDRVHAVSIDTSGEVAVWDLVRGICVGAIPSDVAAAGTKQSSQEWSPREALELVRERLEGEAVVASWATVDTKSGVLAVHINERSFESEIYADEVGYSGDRRFSDETKFNIGKWVLRNLFLGFIREEIPLRRSIVLASPAKPLPDTEARPPQTPVVAVTPAAASTPMGTSPLLTPMIPLPVRAKDLIPLPPIVGSPTIASNDATPMPQPNRRPKTGENNGKEGDYFASRPRHTSIQNGAVTPGADDFSGWAGPGAQTPNTPTSLMGRLKSFGKKRVLEAATPSLPPTVETPTAQETVPDPATKTPVQQLLSGPLSPPSSSEAPTLGISPHILLLIEEEAEPAFKTVYRGTVGSTGSSGDIHALEEAMPLWLIEYLLLHRMPSTPPQVKLSFVLLPWVDKENREDQLPELLNTTQSKLTASRSLRVRKLLLHVQEKLDKLDPPPPDIVRPRPEELFEILCNDVVLPLDMSIAAVRHAKMCASCREKHRSYGEAKRARRKAEKALIIGLADGSLPGPAPKPSEPQKPLLEQYPELLASLTEEERVKQNKKRAARTPSSSVAAIAGPSTIPGWAIDPSLFNQPPRASSALAGALGNEPVDMLHPAAATPSGLELESPVAPRYCSVKNCKIIILDTLEDYPYKMCRSCRDRYRGYGITKRKKSKASRADHDKELEAKLVREDERRAKDGLLPLAQCPEDLAAYQKSLVDAQAAAPPPHQALAHGKIAVPMPPPDPKFSRASADSNRPALRVCSVSHCHKILLSSYKYKRCETHRQQGRWHGLIKRGRDKVQKGIWAEDGTVLIEPGPIKLNKEKGKDKAAESEDAQDNGLEDADTSLEPEEETVSVKPRDKDRAICKKDGCCNFILPGSRWRTCSSCKAKASRAKNPPSSDIHESSLPSVSLGPSAQNPSAAIASETTSALTVPARPLYSGPQLVPYPGPAQPFGYSPFAPLTGHQPMFFIPVAAQPLQYYSLPSAAERAAVPPATDEPGAVHSRPDANDSAVSRPAKRRRVSGQRDPGQWIAAISTPKGGVIDFNTPPAIVHSSCNRSAAVVPQNAPEEGPPDALPSPPAPAADVAPLDRDVHKTSSAPRRECGSLKCRRTIPAGVGGSRCQRCLTKLKRRHDATKQRYHLEPKKGPQLPHRSS</sequence>
<feature type="region of interest" description="Disordered" evidence="3">
    <location>
        <begin position="466"/>
        <end position="540"/>
    </location>
</feature>
<feature type="compositionally biased region" description="Polar residues" evidence="3">
    <location>
        <begin position="1166"/>
        <end position="1183"/>
    </location>
</feature>
<feature type="region of interest" description="Disordered" evidence="3">
    <location>
        <begin position="1151"/>
        <end position="1183"/>
    </location>
</feature>
<proteinExistence type="predicted"/>
<feature type="compositionally biased region" description="Basic and acidic residues" evidence="3">
    <location>
        <begin position="1082"/>
        <end position="1091"/>
    </location>
</feature>
<evidence type="ECO:0000313" key="4">
    <source>
        <dbReference type="EMBL" id="KAF7308543.1"/>
    </source>
</evidence>
<feature type="compositionally biased region" description="Basic and acidic residues" evidence="3">
    <location>
        <begin position="1395"/>
        <end position="1406"/>
    </location>
</feature>
<feature type="region of interest" description="Disordered" evidence="3">
    <location>
        <begin position="1391"/>
        <end position="1415"/>
    </location>
</feature>
<feature type="region of interest" description="Disordered" evidence="3">
    <location>
        <begin position="553"/>
        <end position="596"/>
    </location>
</feature>
<keyword evidence="5" id="KW-1185">Reference proteome</keyword>
<feature type="region of interest" description="Disordered" evidence="3">
    <location>
        <begin position="1251"/>
        <end position="1290"/>
    </location>
</feature>
<dbReference type="InterPro" id="IPR021772">
    <property type="entry name" value="WDR48/Bun107"/>
</dbReference>
<feature type="compositionally biased region" description="Basic and acidic residues" evidence="3">
    <location>
        <begin position="1348"/>
        <end position="1365"/>
    </location>
</feature>
<evidence type="ECO:0000313" key="5">
    <source>
        <dbReference type="Proteomes" id="UP000613580"/>
    </source>
</evidence>
<feature type="compositionally biased region" description="Low complexity" evidence="3">
    <location>
        <begin position="583"/>
        <end position="594"/>
    </location>
</feature>
<protein>
    <submittedName>
        <fullName evidence="4">WD-REPEATS-REGION domain-containing protein</fullName>
    </submittedName>
</protein>
<dbReference type="Gene3D" id="2.130.10.10">
    <property type="entry name" value="YVTN repeat-like/Quinoprotein amine dehydrogenase"/>
    <property type="match status" value="1"/>
</dbReference>